<evidence type="ECO:0000256" key="6">
    <source>
        <dbReference type="SAM" id="Phobius"/>
    </source>
</evidence>
<comment type="caution">
    <text evidence="5">Lacks conserved residue(s) required for the propagation of feature annotation.</text>
</comment>
<evidence type="ECO:0000256" key="4">
    <source>
        <dbReference type="ARBA" id="ARBA00023180"/>
    </source>
</evidence>
<reference evidence="8 9" key="1">
    <citation type="submission" date="2019-05" db="EMBL/GenBank/DDBJ databases">
        <title>Another draft genome of Portunus trituberculatus and its Hox gene families provides insights of decapod evolution.</title>
        <authorList>
            <person name="Jeong J.-H."/>
            <person name="Song I."/>
            <person name="Kim S."/>
            <person name="Choi T."/>
            <person name="Kim D."/>
            <person name="Ryu S."/>
            <person name="Kim W."/>
        </authorList>
    </citation>
    <scope>NUCLEOTIDE SEQUENCE [LARGE SCALE GENOMIC DNA]</scope>
    <source>
        <tissue evidence="8">Muscle</tissue>
    </source>
</reference>
<keyword evidence="2" id="KW-0677">Repeat</keyword>
<dbReference type="PANTHER" id="PTHR47653">
    <property type="entry name" value="PROTEIN BARK BEETLE"/>
    <property type="match status" value="1"/>
</dbReference>
<keyword evidence="9" id="KW-1185">Reference proteome</keyword>
<dbReference type="InterPro" id="IPR011050">
    <property type="entry name" value="Pectin_lyase_fold/virulence"/>
</dbReference>
<dbReference type="InterPro" id="IPR012334">
    <property type="entry name" value="Pectin_lyas_fold"/>
</dbReference>
<dbReference type="InterPro" id="IPR001190">
    <property type="entry name" value="SRCR"/>
</dbReference>
<dbReference type="SUPFAM" id="SSF56487">
    <property type="entry name" value="SRCR-like"/>
    <property type="match status" value="1"/>
</dbReference>
<evidence type="ECO:0000256" key="2">
    <source>
        <dbReference type="ARBA" id="ARBA00022737"/>
    </source>
</evidence>
<gene>
    <name evidence="8" type="primary">bark_2</name>
    <name evidence="8" type="ORF">E2C01_010984</name>
</gene>
<dbReference type="Proteomes" id="UP000324222">
    <property type="component" value="Unassembled WGS sequence"/>
</dbReference>
<dbReference type="GO" id="GO:0045217">
    <property type="term" value="P:cell-cell junction maintenance"/>
    <property type="evidence" value="ECO:0007669"/>
    <property type="project" value="TreeGrafter"/>
</dbReference>
<protein>
    <submittedName>
        <fullName evidence="8">Protein bark beetle</fullName>
    </submittedName>
</protein>
<keyword evidence="6" id="KW-0812">Transmembrane</keyword>
<dbReference type="InterPro" id="IPR053243">
    <property type="entry name" value="SJ_maturation_regulator"/>
</dbReference>
<keyword evidence="3 5" id="KW-1015">Disulfide bond</keyword>
<dbReference type="PROSITE" id="PS50287">
    <property type="entry name" value="SRCR_2"/>
    <property type="match status" value="1"/>
</dbReference>
<keyword evidence="1" id="KW-0732">Signal</keyword>
<dbReference type="InterPro" id="IPR036772">
    <property type="entry name" value="SRCR-like_dom_sf"/>
</dbReference>
<dbReference type="EMBL" id="VSRR010000647">
    <property type="protein sequence ID" value="MPC18109.1"/>
    <property type="molecule type" value="Genomic_DNA"/>
</dbReference>
<keyword evidence="6" id="KW-1133">Transmembrane helix</keyword>
<feature type="transmembrane region" description="Helical" evidence="6">
    <location>
        <begin position="210"/>
        <end position="234"/>
    </location>
</feature>
<feature type="disulfide bond" evidence="5">
    <location>
        <begin position="16"/>
        <end position="26"/>
    </location>
</feature>
<keyword evidence="4" id="KW-0325">Glycoprotein</keyword>
<keyword evidence="6" id="KW-0472">Membrane</keyword>
<dbReference type="SUPFAM" id="SSF51126">
    <property type="entry name" value="Pectin lyase-like"/>
    <property type="match status" value="1"/>
</dbReference>
<evidence type="ECO:0000313" key="9">
    <source>
        <dbReference type="Proteomes" id="UP000324222"/>
    </source>
</evidence>
<evidence type="ECO:0000256" key="5">
    <source>
        <dbReference type="PROSITE-ProRule" id="PRU00196"/>
    </source>
</evidence>
<dbReference type="GO" id="GO:0016020">
    <property type="term" value="C:membrane"/>
    <property type="evidence" value="ECO:0007669"/>
    <property type="project" value="InterPro"/>
</dbReference>
<comment type="caution">
    <text evidence="8">The sequence shown here is derived from an EMBL/GenBank/DDBJ whole genome shotgun (WGS) entry which is preliminary data.</text>
</comment>
<evidence type="ECO:0000256" key="3">
    <source>
        <dbReference type="ARBA" id="ARBA00023157"/>
    </source>
</evidence>
<evidence type="ECO:0000259" key="7">
    <source>
        <dbReference type="PROSITE" id="PS50287"/>
    </source>
</evidence>
<organism evidence="8 9">
    <name type="scientific">Portunus trituberculatus</name>
    <name type="common">Swimming crab</name>
    <name type="synonym">Neptunus trituberculatus</name>
    <dbReference type="NCBI Taxonomy" id="210409"/>
    <lineage>
        <taxon>Eukaryota</taxon>
        <taxon>Metazoa</taxon>
        <taxon>Ecdysozoa</taxon>
        <taxon>Arthropoda</taxon>
        <taxon>Crustacea</taxon>
        <taxon>Multicrustacea</taxon>
        <taxon>Malacostraca</taxon>
        <taxon>Eumalacostraca</taxon>
        <taxon>Eucarida</taxon>
        <taxon>Decapoda</taxon>
        <taxon>Pleocyemata</taxon>
        <taxon>Brachyura</taxon>
        <taxon>Eubrachyura</taxon>
        <taxon>Portunoidea</taxon>
        <taxon>Portunidae</taxon>
        <taxon>Portuninae</taxon>
        <taxon>Portunus</taxon>
    </lineage>
</organism>
<evidence type="ECO:0000256" key="1">
    <source>
        <dbReference type="ARBA" id="ARBA00022729"/>
    </source>
</evidence>
<dbReference type="Gene3D" id="2.160.20.10">
    <property type="entry name" value="Single-stranded right-handed beta-helix, Pectin lyase-like"/>
    <property type="match status" value="1"/>
</dbReference>
<name>A0A5B7DA78_PORTR</name>
<feature type="domain" description="SRCR" evidence="7">
    <location>
        <begin position="1"/>
        <end position="49"/>
    </location>
</feature>
<evidence type="ECO:0000313" key="8">
    <source>
        <dbReference type="EMBL" id="MPC18109.1"/>
    </source>
</evidence>
<sequence>MLFISALFNIYSNVRCDEFDTDLTKCLSDRYWELENSCSHAEDVGIRCYPGSWAGIRLGMTAHESHMKGVIIEKAGLFDYTTRSFKPALQIDFHHHVIQDVEIRNNLQDGVGVVYSDQYAIVNPSARVFHSCTFSGNRRHGITLKQLGVNITNSNLERNDGSGLHFNPFLKRAEQRELASWLKLQQDQYNKIPGRLGLSNIQISTVYTFLIFWLCFLCSLFLFNCSFPMAYLVLQ</sequence>
<dbReference type="PANTHER" id="PTHR47653:SF1">
    <property type="entry name" value="DELETED IN MALIGNANT BRAIN TUMORS 1 PROTEIN"/>
    <property type="match status" value="1"/>
</dbReference>
<proteinExistence type="predicted"/>
<dbReference type="AlphaFoldDB" id="A0A5B7DA78"/>
<accession>A0A5B7DA78</accession>